<proteinExistence type="predicted"/>
<dbReference type="InterPro" id="IPR006016">
    <property type="entry name" value="UspA"/>
</dbReference>
<feature type="domain" description="UspA" evidence="1">
    <location>
        <begin position="4"/>
        <end position="149"/>
    </location>
</feature>
<sequence>MKGQVLFITDGSPSADVAGEKAIQFAQSMKLPIQAIFILDEGWKHLLGDEWINTSSTRMKFFHWFEDGLKDHSNTVLMEFASKAREHGVAVEVAIKIGKTEKVITELTMEKETTLLVLPNPHATAPAAAAGLRFNLNKLAKKVKCPILLGPR</sequence>
<accession>A0A1S6ITR1</accession>
<evidence type="ECO:0000313" key="2">
    <source>
        <dbReference type="EMBL" id="AQS58158.1"/>
    </source>
</evidence>
<dbReference type="AlphaFoldDB" id="A0A1S6ITR1"/>
<organism evidence="2 3">
    <name type="scientific">Desulforamulus ferrireducens</name>
    <dbReference type="NCBI Taxonomy" id="1833852"/>
    <lineage>
        <taxon>Bacteria</taxon>
        <taxon>Bacillati</taxon>
        <taxon>Bacillota</taxon>
        <taxon>Clostridia</taxon>
        <taxon>Eubacteriales</taxon>
        <taxon>Peptococcaceae</taxon>
        <taxon>Desulforamulus</taxon>
    </lineage>
</organism>
<keyword evidence="3" id="KW-1185">Reference proteome</keyword>
<evidence type="ECO:0000313" key="3">
    <source>
        <dbReference type="Proteomes" id="UP000189464"/>
    </source>
</evidence>
<name>A0A1S6ITR1_9FIRM</name>
<dbReference type="OrthoDB" id="6117544at2"/>
<dbReference type="KEGG" id="dfg:B0537_03045"/>
<dbReference type="CDD" id="cd00293">
    <property type="entry name" value="USP-like"/>
    <property type="match status" value="1"/>
</dbReference>
<evidence type="ECO:0000259" key="1">
    <source>
        <dbReference type="Pfam" id="PF00582"/>
    </source>
</evidence>
<dbReference type="Proteomes" id="UP000189464">
    <property type="component" value="Chromosome"/>
</dbReference>
<gene>
    <name evidence="2" type="ORF">B0537_03045</name>
</gene>
<dbReference type="SUPFAM" id="SSF52402">
    <property type="entry name" value="Adenine nucleotide alpha hydrolases-like"/>
    <property type="match status" value="1"/>
</dbReference>
<protein>
    <submittedName>
        <fullName evidence="2">Universal stress protein</fullName>
    </submittedName>
</protein>
<reference evidence="2 3" key="1">
    <citation type="journal article" date="2016" name="Int. J. Syst. Evol. Microbiol.">
        <title>Desulfotomaculum ferrireducens sp. nov., a moderately thermophilic sulfate-reducing and dissimilatory Fe(III)-reducing bacterium isolated from compost.</title>
        <authorList>
            <person name="Yang G."/>
            <person name="Guo J."/>
            <person name="Zhuang L."/>
            <person name="Yuan Y."/>
            <person name="Zhou S."/>
        </authorList>
    </citation>
    <scope>NUCLEOTIDE SEQUENCE [LARGE SCALE GENOMIC DNA]</scope>
    <source>
        <strain evidence="2 3">GSS09</strain>
    </source>
</reference>
<dbReference type="Gene3D" id="3.40.50.12370">
    <property type="match status" value="1"/>
</dbReference>
<dbReference type="Pfam" id="PF00582">
    <property type="entry name" value="Usp"/>
    <property type="match status" value="1"/>
</dbReference>
<dbReference type="STRING" id="1833852.B0537_03045"/>
<dbReference type="RefSeq" id="WP_077713123.1">
    <property type="nucleotide sequence ID" value="NZ_CP019698.1"/>
</dbReference>
<dbReference type="EMBL" id="CP019698">
    <property type="protein sequence ID" value="AQS58158.1"/>
    <property type="molecule type" value="Genomic_DNA"/>
</dbReference>